<keyword evidence="6" id="KW-0378">Hydrolase</keyword>
<keyword evidence="8" id="KW-0234">DNA repair</keyword>
<comment type="cofactor">
    <cofactor evidence="2">
        <name>Mg(2+)</name>
        <dbReference type="ChEBI" id="CHEBI:18420"/>
    </cofactor>
</comment>
<keyword evidence="9" id="KW-0472">Membrane</keyword>
<proteinExistence type="predicted"/>
<dbReference type="RefSeq" id="WP_380080729.1">
    <property type="nucleotide sequence ID" value="NZ_JBHRZF010000216.1"/>
</dbReference>
<keyword evidence="11" id="KW-0255">Endonuclease</keyword>
<feature type="domain" description="Endonuclease/exonuclease/phosphatase" evidence="10">
    <location>
        <begin position="94"/>
        <end position="303"/>
    </location>
</feature>
<evidence type="ECO:0000256" key="3">
    <source>
        <dbReference type="ARBA" id="ARBA00022722"/>
    </source>
</evidence>
<evidence type="ECO:0000256" key="6">
    <source>
        <dbReference type="ARBA" id="ARBA00022801"/>
    </source>
</evidence>
<dbReference type="GO" id="GO:0004519">
    <property type="term" value="F:endonuclease activity"/>
    <property type="evidence" value="ECO:0007669"/>
    <property type="project" value="UniProtKB-KW"/>
</dbReference>
<keyword evidence="12" id="KW-1185">Reference proteome</keyword>
<comment type="cofactor">
    <cofactor evidence="1">
        <name>Mn(2+)</name>
        <dbReference type="ChEBI" id="CHEBI:29035"/>
    </cofactor>
</comment>
<gene>
    <name evidence="11" type="ORF">ACFOPQ_18670</name>
</gene>
<evidence type="ECO:0000256" key="2">
    <source>
        <dbReference type="ARBA" id="ARBA00001946"/>
    </source>
</evidence>
<sequence>MPLRRVSSNLALTYLIFVVLVWCLGEFIGERTVPTLLLAYAPPLLWLLPAPLVWVWVLLRRRKIGFALLATLIAAWGAGFFHWRAQSAGSLKVLTYNVARGTKTNPDRLAVALRQIGADVILLQEANFYDPDFVKRLQADLPEYSLSSAAEVSTLTRLPVAKSQVFDLPQNRREVLVTRLEWQDKPLTIVNAHLGTVMLSPVLQGDLARVRRTRNARTEQVGVLRSIALQVDGPVLLGGDLNTPPRGIVYRRLREIFGHDAHDVAGRGPGWTFPSLKVRIDHQFTRDLQPVRARVLPGVGSDHLPMLVEYR</sequence>
<keyword evidence="3" id="KW-0540">Nuclease</keyword>
<comment type="caution">
    <text evidence="11">The sequence shown here is derived from an EMBL/GenBank/DDBJ whole genome shotgun (WGS) entry which is preliminary data.</text>
</comment>
<keyword evidence="9" id="KW-0812">Transmembrane</keyword>
<organism evidence="11 12">
    <name type="scientific">Deinococcus antarcticus</name>
    <dbReference type="NCBI Taxonomy" id="1298767"/>
    <lineage>
        <taxon>Bacteria</taxon>
        <taxon>Thermotogati</taxon>
        <taxon>Deinococcota</taxon>
        <taxon>Deinococci</taxon>
        <taxon>Deinococcales</taxon>
        <taxon>Deinococcaceae</taxon>
        <taxon>Deinococcus</taxon>
    </lineage>
</organism>
<dbReference type="InterPro" id="IPR051547">
    <property type="entry name" value="TDP2-like"/>
</dbReference>
<keyword evidence="9" id="KW-1133">Transmembrane helix</keyword>
<evidence type="ECO:0000256" key="8">
    <source>
        <dbReference type="ARBA" id="ARBA00023204"/>
    </source>
</evidence>
<evidence type="ECO:0000256" key="1">
    <source>
        <dbReference type="ARBA" id="ARBA00001936"/>
    </source>
</evidence>
<accession>A0ABV8AAQ2</accession>
<dbReference type="InterPro" id="IPR036691">
    <property type="entry name" value="Endo/exonu/phosph_ase_sf"/>
</dbReference>
<name>A0ABV8AAQ2_9DEIO</name>
<feature type="transmembrane region" description="Helical" evidence="9">
    <location>
        <begin position="35"/>
        <end position="57"/>
    </location>
</feature>
<keyword evidence="4" id="KW-0479">Metal-binding</keyword>
<dbReference type="Pfam" id="PF03372">
    <property type="entry name" value="Exo_endo_phos"/>
    <property type="match status" value="1"/>
</dbReference>
<feature type="transmembrane region" description="Helical" evidence="9">
    <location>
        <begin position="64"/>
        <end position="83"/>
    </location>
</feature>
<dbReference type="EMBL" id="JBHRZF010000216">
    <property type="protein sequence ID" value="MFC3862792.1"/>
    <property type="molecule type" value="Genomic_DNA"/>
</dbReference>
<keyword evidence="5" id="KW-0227">DNA damage</keyword>
<reference evidence="12" key="1">
    <citation type="journal article" date="2019" name="Int. J. Syst. Evol. Microbiol.">
        <title>The Global Catalogue of Microorganisms (GCM) 10K type strain sequencing project: providing services to taxonomists for standard genome sequencing and annotation.</title>
        <authorList>
            <consortium name="The Broad Institute Genomics Platform"/>
            <consortium name="The Broad Institute Genome Sequencing Center for Infectious Disease"/>
            <person name="Wu L."/>
            <person name="Ma J."/>
        </authorList>
    </citation>
    <scope>NUCLEOTIDE SEQUENCE [LARGE SCALE GENOMIC DNA]</scope>
    <source>
        <strain evidence="12">CCTCC AB 2013263</strain>
    </source>
</reference>
<evidence type="ECO:0000256" key="7">
    <source>
        <dbReference type="ARBA" id="ARBA00022842"/>
    </source>
</evidence>
<evidence type="ECO:0000256" key="4">
    <source>
        <dbReference type="ARBA" id="ARBA00022723"/>
    </source>
</evidence>
<evidence type="ECO:0000256" key="9">
    <source>
        <dbReference type="SAM" id="Phobius"/>
    </source>
</evidence>
<keyword evidence="7" id="KW-0460">Magnesium</keyword>
<dbReference type="PANTHER" id="PTHR15822">
    <property type="entry name" value="TRAF AND TNF RECEPTOR-ASSOCIATED PROTEIN"/>
    <property type="match status" value="1"/>
</dbReference>
<dbReference type="PANTHER" id="PTHR15822:SF4">
    <property type="entry name" value="TYROSYL-DNA PHOSPHODIESTERASE 2"/>
    <property type="match status" value="1"/>
</dbReference>
<protein>
    <submittedName>
        <fullName evidence="11">Endonuclease/exonuclease/phosphatase family protein</fullName>
    </submittedName>
</protein>
<evidence type="ECO:0000313" key="12">
    <source>
        <dbReference type="Proteomes" id="UP001595748"/>
    </source>
</evidence>
<dbReference type="Proteomes" id="UP001595748">
    <property type="component" value="Unassembled WGS sequence"/>
</dbReference>
<evidence type="ECO:0000313" key="11">
    <source>
        <dbReference type="EMBL" id="MFC3862792.1"/>
    </source>
</evidence>
<evidence type="ECO:0000256" key="5">
    <source>
        <dbReference type="ARBA" id="ARBA00022763"/>
    </source>
</evidence>
<dbReference type="InterPro" id="IPR005135">
    <property type="entry name" value="Endo/exonuclease/phosphatase"/>
</dbReference>
<evidence type="ECO:0000259" key="10">
    <source>
        <dbReference type="Pfam" id="PF03372"/>
    </source>
</evidence>
<dbReference type="Gene3D" id="3.60.10.10">
    <property type="entry name" value="Endonuclease/exonuclease/phosphatase"/>
    <property type="match status" value="1"/>
</dbReference>
<dbReference type="SUPFAM" id="SSF56219">
    <property type="entry name" value="DNase I-like"/>
    <property type="match status" value="1"/>
</dbReference>